<dbReference type="InterPro" id="IPR043141">
    <property type="entry name" value="Ribosomal_uL10-like_sf"/>
</dbReference>
<dbReference type="EMBL" id="MFBF01000069">
    <property type="protein sequence ID" value="OGD89637.1"/>
    <property type="molecule type" value="Genomic_DNA"/>
</dbReference>
<gene>
    <name evidence="5" type="primary">rplJ</name>
    <name evidence="6" type="ORF">A3D07_00965</name>
</gene>
<dbReference type="GO" id="GO:0005840">
    <property type="term" value="C:ribosome"/>
    <property type="evidence" value="ECO:0007669"/>
    <property type="project" value="UniProtKB-KW"/>
</dbReference>
<proteinExistence type="inferred from homology"/>
<dbReference type="InterPro" id="IPR022973">
    <property type="entry name" value="Ribosomal_uL10_bac"/>
</dbReference>
<dbReference type="Pfam" id="PF00466">
    <property type="entry name" value="Ribosomal_L10"/>
    <property type="match status" value="1"/>
</dbReference>
<dbReference type="GO" id="GO:0070180">
    <property type="term" value="F:large ribosomal subunit rRNA binding"/>
    <property type="evidence" value="ECO:0007669"/>
    <property type="project" value="UniProtKB-UniRule"/>
</dbReference>
<accession>A0A1F5GCU4</accession>
<evidence type="ECO:0000256" key="1">
    <source>
        <dbReference type="ARBA" id="ARBA00008889"/>
    </source>
</evidence>
<sequence length="176" mass="19205">MDKPKKTNLELKKEKVLEIAKKVEKAKTIVFANYHGLSASQISELREKVKEGGGELIVAKNTLISRAMSINHLPVTTNQLAGPTATLLAYEDEIAPIKKAADSAKNLDFPKFKFGFFGRDFLDMEAVENLAKILPKEVLQAKVVGSLSSPIYGIVGVLSANIRNLISVLDQKAKAN</sequence>
<evidence type="ECO:0000256" key="4">
    <source>
        <dbReference type="ARBA" id="ARBA00035202"/>
    </source>
</evidence>
<dbReference type="NCBIfam" id="NF000955">
    <property type="entry name" value="PRK00099.1-1"/>
    <property type="match status" value="1"/>
</dbReference>
<dbReference type="HAMAP" id="MF_00362">
    <property type="entry name" value="Ribosomal_uL10"/>
    <property type="match status" value="1"/>
</dbReference>
<dbReference type="Proteomes" id="UP000177124">
    <property type="component" value="Unassembled WGS sequence"/>
</dbReference>
<keyword evidence="3 5" id="KW-0687">Ribonucleoprotein</keyword>
<comment type="similarity">
    <text evidence="1 5">Belongs to the universal ribosomal protein uL10 family.</text>
</comment>
<keyword evidence="2 5" id="KW-0689">Ribosomal protein</keyword>
<evidence type="ECO:0000313" key="6">
    <source>
        <dbReference type="EMBL" id="OGD89637.1"/>
    </source>
</evidence>
<dbReference type="SUPFAM" id="SSF160369">
    <property type="entry name" value="Ribosomal protein L10-like"/>
    <property type="match status" value="1"/>
</dbReference>
<dbReference type="GO" id="GO:0006412">
    <property type="term" value="P:translation"/>
    <property type="evidence" value="ECO:0007669"/>
    <property type="project" value="UniProtKB-UniRule"/>
</dbReference>
<comment type="caution">
    <text evidence="6">The sequence shown here is derived from an EMBL/GenBank/DDBJ whole genome shotgun (WGS) entry which is preliminary data.</text>
</comment>
<evidence type="ECO:0000256" key="3">
    <source>
        <dbReference type="ARBA" id="ARBA00023274"/>
    </source>
</evidence>
<evidence type="ECO:0000313" key="7">
    <source>
        <dbReference type="Proteomes" id="UP000177124"/>
    </source>
</evidence>
<reference evidence="6 7" key="1">
    <citation type="journal article" date="2016" name="Nat. Commun.">
        <title>Thousands of microbial genomes shed light on interconnected biogeochemical processes in an aquifer system.</title>
        <authorList>
            <person name="Anantharaman K."/>
            <person name="Brown C.T."/>
            <person name="Hug L.A."/>
            <person name="Sharon I."/>
            <person name="Castelle C.J."/>
            <person name="Probst A.J."/>
            <person name="Thomas B.C."/>
            <person name="Singh A."/>
            <person name="Wilkins M.J."/>
            <person name="Karaoz U."/>
            <person name="Brodie E.L."/>
            <person name="Williams K.H."/>
            <person name="Hubbard S.S."/>
            <person name="Banfield J.F."/>
        </authorList>
    </citation>
    <scope>NUCLEOTIDE SEQUENCE [LARGE SCALE GENOMIC DNA]</scope>
</reference>
<dbReference type="STRING" id="1797716.A3D07_00965"/>
<protein>
    <recommendedName>
        <fullName evidence="4 5">Large ribosomal subunit protein uL10</fullName>
    </recommendedName>
</protein>
<evidence type="ECO:0000256" key="5">
    <source>
        <dbReference type="HAMAP-Rule" id="MF_00362"/>
    </source>
</evidence>
<evidence type="ECO:0000256" key="2">
    <source>
        <dbReference type="ARBA" id="ARBA00022980"/>
    </source>
</evidence>
<dbReference type="PANTHER" id="PTHR11560">
    <property type="entry name" value="39S RIBOSOMAL PROTEIN L10, MITOCHONDRIAL"/>
    <property type="match status" value="1"/>
</dbReference>
<comment type="subunit">
    <text evidence="5">Part of the ribosomal stalk of the 50S ribosomal subunit. The N-terminus interacts with L11 and the large rRNA to form the base of the stalk. The C-terminus forms an elongated spine to which L12 dimers bind in a sequential fashion forming a multimeric L10(L12)X complex.</text>
</comment>
<dbReference type="InterPro" id="IPR001790">
    <property type="entry name" value="Ribosomal_uL10"/>
</dbReference>
<dbReference type="InterPro" id="IPR047865">
    <property type="entry name" value="Ribosomal_uL10_bac_type"/>
</dbReference>
<dbReference type="AlphaFoldDB" id="A0A1F5GCU4"/>
<dbReference type="CDD" id="cd05797">
    <property type="entry name" value="Ribosomal_L10"/>
    <property type="match status" value="1"/>
</dbReference>
<name>A0A1F5GCU4_9BACT</name>
<dbReference type="Gene3D" id="3.30.70.1730">
    <property type="match status" value="1"/>
</dbReference>
<keyword evidence="5" id="KW-0694">RNA-binding</keyword>
<keyword evidence="5" id="KW-0699">rRNA-binding</keyword>
<dbReference type="GO" id="GO:1990904">
    <property type="term" value="C:ribonucleoprotein complex"/>
    <property type="evidence" value="ECO:0007669"/>
    <property type="project" value="UniProtKB-KW"/>
</dbReference>
<organism evidence="6 7">
    <name type="scientific">Candidatus Curtissbacteria bacterium RIFCSPHIGHO2_02_FULL_42_15</name>
    <dbReference type="NCBI Taxonomy" id="1797716"/>
    <lineage>
        <taxon>Bacteria</taxon>
        <taxon>Candidatus Curtissiibacteriota</taxon>
    </lineage>
</organism>
<dbReference type="Gene3D" id="6.10.250.290">
    <property type="match status" value="1"/>
</dbReference>
<comment type="function">
    <text evidence="5">Forms part of the ribosomal stalk, playing a central role in the interaction of the ribosome with GTP-bound translation factors.</text>
</comment>